<dbReference type="AlphaFoldDB" id="A0A418Y9F9"/>
<comment type="caution">
    <text evidence="1">The sequence shown here is derived from an EMBL/GenBank/DDBJ whole genome shotgun (WGS) entry which is preliminary data.</text>
</comment>
<name>A0A418Y9F9_9GAMM</name>
<protein>
    <submittedName>
        <fullName evidence="1">Uncharacterized protein</fullName>
    </submittedName>
</protein>
<organism evidence="1 2">
    <name type="scientific">Motilimonas pumila</name>
    <dbReference type="NCBI Taxonomy" id="2303987"/>
    <lineage>
        <taxon>Bacteria</taxon>
        <taxon>Pseudomonadati</taxon>
        <taxon>Pseudomonadota</taxon>
        <taxon>Gammaproteobacteria</taxon>
        <taxon>Alteromonadales</taxon>
        <taxon>Alteromonadales genera incertae sedis</taxon>
        <taxon>Motilimonas</taxon>
    </lineage>
</organism>
<keyword evidence="2" id="KW-1185">Reference proteome</keyword>
<dbReference type="RefSeq" id="WP_119912528.1">
    <property type="nucleotide sequence ID" value="NZ_QZCH01000052.1"/>
</dbReference>
<reference evidence="1 2" key="1">
    <citation type="submission" date="2018-09" db="EMBL/GenBank/DDBJ databases">
        <authorList>
            <person name="Wang F."/>
        </authorList>
    </citation>
    <scope>NUCLEOTIDE SEQUENCE [LARGE SCALE GENOMIC DNA]</scope>
    <source>
        <strain evidence="1 2">PLHSC7-2</strain>
    </source>
</reference>
<dbReference type="EMBL" id="QZCH01000052">
    <property type="protein sequence ID" value="RJG37349.1"/>
    <property type="molecule type" value="Genomic_DNA"/>
</dbReference>
<reference evidence="1 2" key="2">
    <citation type="submission" date="2019-01" db="EMBL/GenBank/DDBJ databases">
        <title>Motilimonas pumilus sp. nov., isolated from the gut of sea cucumber (Apostichopus japonicus).</title>
        <authorList>
            <person name="Wang F.-Q."/>
            <person name="Ren L.-H."/>
            <person name="Lin Y.-W."/>
            <person name="Sun G.-H."/>
            <person name="Du Z.-J."/>
            <person name="Zhao J.-X."/>
            <person name="Liu X.-J."/>
            <person name="Liu L.-J."/>
        </authorList>
    </citation>
    <scope>NUCLEOTIDE SEQUENCE [LARGE SCALE GENOMIC DNA]</scope>
    <source>
        <strain evidence="1 2">PLHSC7-2</strain>
    </source>
</reference>
<evidence type="ECO:0000313" key="1">
    <source>
        <dbReference type="EMBL" id="RJG37349.1"/>
    </source>
</evidence>
<dbReference type="OrthoDB" id="5189878at2"/>
<proteinExistence type="predicted"/>
<gene>
    <name evidence="1" type="ORF">D1Z90_19835</name>
</gene>
<sequence length="284" mass="33375">MSGRNKIPGKIQGWLNGLEPQERNKLDFSPESLLPLEQVLLSRFSDGESMYQDEHFEFVRGFLLYGYEVFRRNDLLRHLEWRLPEDEHAPLMPTLICPLFKNSWVNIGKKLPRVLHARIGHVIYDYFNKNTQFFVNKYEEELRAKPQPVPGNGGYSYQYYLLGDKRSFNLRAIAEQLATALAHKPEWQVTFHSPEHLLVSMGNDYYFHFKLDARASVLEESAELADDYQGEKDKARIASCAFRIEFWGDEDDMGDYFNEHLLLLEKLDSDLIYDFRNGLFLDEF</sequence>
<accession>A0A418Y9F9</accession>
<dbReference type="Proteomes" id="UP000283255">
    <property type="component" value="Unassembled WGS sequence"/>
</dbReference>
<evidence type="ECO:0000313" key="2">
    <source>
        <dbReference type="Proteomes" id="UP000283255"/>
    </source>
</evidence>